<dbReference type="EMBL" id="MU155143">
    <property type="protein sequence ID" value="KAF9484472.1"/>
    <property type="molecule type" value="Genomic_DNA"/>
</dbReference>
<dbReference type="Pfam" id="PF12505">
    <property type="entry name" value="DUF3712"/>
    <property type="match status" value="6"/>
</dbReference>
<feature type="region of interest" description="Disordered" evidence="1">
    <location>
        <begin position="2326"/>
        <end position="2387"/>
    </location>
</feature>
<protein>
    <submittedName>
        <fullName evidence="3">Uncharacterized protein</fullName>
    </submittedName>
</protein>
<feature type="compositionally biased region" description="Polar residues" evidence="1">
    <location>
        <begin position="2375"/>
        <end position="2387"/>
    </location>
</feature>
<keyword evidence="2" id="KW-0812">Transmembrane</keyword>
<dbReference type="OrthoDB" id="10039566at2759"/>
<gene>
    <name evidence="3" type="ORF">BDN70DRAFT_122528</name>
</gene>
<keyword evidence="2" id="KW-1133">Transmembrane helix</keyword>
<keyword evidence="2" id="KW-0472">Membrane</keyword>
<proteinExistence type="predicted"/>
<comment type="caution">
    <text evidence="3">The sequence shown here is derived from an EMBL/GenBank/DDBJ whole genome shotgun (WGS) entry which is preliminary data.</text>
</comment>
<dbReference type="PANTHER" id="PTHR35895:SF1">
    <property type="entry name" value="LIPID-BINDING SERUM GLYCOPROTEIN C-TERMINAL DOMAIN-CONTAINING PROTEIN"/>
    <property type="match status" value="1"/>
</dbReference>
<feature type="compositionally biased region" description="Polar residues" evidence="1">
    <location>
        <begin position="2326"/>
        <end position="2338"/>
    </location>
</feature>
<sequence length="2387" mass="251279">MEQLNPARRSSGVYDASFGHVSQQSFNSEASLRAHAAAPAGGISTPVAVNTAMSPSSVEPKQPFYKKRWFIISQIISIPLAIALLFILLFPVVRAIVALVVKRTSLDIQAAVITQPVNGSFALHLEGNVFNTGIIPASIKFTEDTTVAWVEDDEKEIHLGFMRLGDLQAKHKRALIDVNTTFNIEDEDAFARFSAHLITAQNFTWRLVTRNLKVQAARFPVAKGITFDKTLTLNGFNNFNGNIILQDFQLPSDNPAGGINFVAVTQLFNPSPFSLDLGTIVFALSYRDVPLGLGVGNDTVIAPGNNSITLAGKLERQTDENDLVKVSELFTNYLNGVSSPVIATGLSTLQSDGSTISWLSSGLQSLALNVPFKSLVPIDPIRAITINDFGLQFTADQAWSPLANSRTIQASLQLPFGFGLSINEIQNDFTIVAKDGNSIAGLSTGIGASTSSISVLDSIHTSGYINITIVDTRLSCPDSQHDALSAFNVDLTNSEVAEFRLVGKSRAVANMSLGKITLDGINVNVSTTLNGLHGLKGSTTIDNVDVIGGSTSGIELDLQVTIVNPSNLDLALGDLTLQLARDGVVLGTNLLPNLTLLRGKNSVNASSIFDPNASPQGVETLNDFVSHKNVPLTISGYNGSTEIESLLSAFESLSIDVVLPALKTNLLNTANLQILPTTGIHDNISHVTVFLDNPFSVPLEVTQILSQVSVYGIALGTINQSTQFTSAPKSTTQSPTLDLDMNFDPAALFTLTRVQAAAAGLDIEPLDEIVSLVGIQYVANTYDPIASKRQIRRDNIFTRFDLPTFVQAAFKNLKSDVALTTDLIIGEYPTTLKFSQTSLPTQTDKSIDYILPVIAAPIVQKVVAGSVLGLDTVLIINPGLNSFKTHLKGSITNSGPFDATISFPSGLTISWQGNPIGQVSIGDINIKGDIGGTIDAETIFQVADVNYLTDFTKTLLASESFDWEISGENLTVRALGISVPGITFASRTVTLKGFNGLTGGVIIDSFDLPSNDPAGGIHLTIDTTVVNPSQVGIELSSLGFNTFAGGSIIAPVASKSTVALAPLASSQLSLIGRLIPQDSAAGLSAVSTIFNNFIQGKDSGVVVHGASAGAADVTWLNQGIQALQVSTILPNRGKLDIIKSINLNELTLLFSTDAAYAPVTSSKATDAAFTLPFAFPLDISALEQTITLGYDGFDFGQLAIPKGPSTTDVDARVIHITFDNVPLAIASSGHPTFNKFVAATTVGSKQTVRLSGFANADAKTAVGLLSLTNIDFSVDSDISGLQGLNARPVAISRLDVKHGYPDYLLINVDGILYNPSNLTIGTGDVSFALQFQDKVIGSADLSDLMIRPGNGNYSIGVHFSPRDEALSAGRALLEGFIEGANLDTTISGSMSSTLIESLKSALSQIHLSPVTIPGLGENLIQKASLLFPTNIVSTGIASTSFTLVNPFTANINLLRLAATASFHGLTLGTIPNIDALAHPIVAPGHGYVTSPPLPLKFNLDPSAIIQLLLYTSKANGVSLGPLVDLFNFILAHPSFKPPVSTTVDSQAPICVSGSQFDAAGAILKSLTGLLVDLNVDTTVKLDDFATELAFSQKNVPALTDRTALFLIGAVAGPVAQHLVDASELAFTTADITNISNDGFDLDLQGSLTNIGPLDALITFMEPVTVAWQGQNIATITLPPICASANTGVPNYSTTAKLMITDDAAFSEFAIFLLHNPSFDWTISTSKLRVTALGTIFDNVSLSKQLTFKAFNGLPGVTVSNFKLPSDDPNGGIHIETDANIPSESQIGIDLGTVNFLSYFSGTLIGPLSTSGLVLKASSLATTRLSGRILPQNGADLDNIGKLFSNFLKGENITLQTTGDTVQPTGSSGTVKWLTAAFKTLTIDVILPGQKLNVIKEIELNDLAVTIKTPAQTFAPPTASHDTIARYANPFGFSLAVVEVGQTIVLGSQGVKIAQLSIPSTSVSGGVSAGNLVDLTIAFTDIPLQALDPTAFVTLFAGVTLRPQLEVDITGAANVVARTSIGDVPIAGIPIDVQSELKGIASFGQTAQLNDVSIQGSGGSDGSEYIVTRLKTTLQNPSEISLDTIEVALPVFYKGVSIGRASLPNFDLVPGENAIDTEFHYQPADANDTLAQEFLTSFIQTGDAIGLSIIGDADSTPFTSLKGALANLRLSTSIQGLNQPDFIKHVHVTITLDSLDTNLVSADFDVHNPLDTEITLEFVQSDASIRGTTYAQFSQPFSGFTVQPGETANSGVFDNVYLTQGAYNSLDIIADGYLDIRAAATIRVGPNGYGIPWLKLNQDGVPTSYDLSLGFAAAKKAAAPAFNSTTHTATGTLSMTGPTNIAPDAVDTASPPKSDLSSDSSIPSASSTDTPKSVVPDSTGSGTTVTSI</sequence>
<organism evidence="3 4">
    <name type="scientific">Pholiota conissans</name>
    <dbReference type="NCBI Taxonomy" id="109636"/>
    <lineage>
        <taxon>Eukaryota</taxon>
        <taxon>Fungi</taxon>
        <taxon>Dikarya</taxon>
        <taxon>Basidiomycota</taxon>
        <taxon>Agaricomycotina</taxon>
        <taxon>Agaricomycetes</taxon>
        <taxon>Agaricomycetidae</taxon>
        <taxon>Agaricales</taxon>
        <taxon>Agaricineae</taxon>
        <taxon>Strophariaceae</taxon>
        <taxon>Pholiota</taxon>
    </lineage>
</organism>
<evidence type="ECO:0000313" key="3">
    <source>
        <dbReference type="EMBL" id="KAF9484472.1"/>
    </source>
</evidence>
<dbReference type="PANTHER" id="PTHR35895">
    <property type="entry name" value="CHROMOSOME 16, WHOLE GENOME SHOTGUN SEQUENCE"/>
    <property type="match status" value="1"/>
</dbReference>
<name>A0A9P5ZBM2_9AGAR</name>
<dbReference type="SUPFAM" id="SSF117070">
    <property type="entry name" value="LEA14-like"/>
    <property type="match status" value="1"/>
</dbReference>
<accession>A0A9P5ZBM2</accession>
<dbReference type="InterPro" id="IPR046368">
    <property type="entry name" value="Tag1"/>
</dbReference>
<keyword evidence="4" id="KW-1185">Reference proteome</keyword>
<evidence type="ECO:0000256" key="1">
    <source>
        <dbReference type="SAM" id="MobiDB-lite"/>
    </source>
</evidence>
<feature type="transmembrane region" description="Helical" evidence="2">
    <location>
        <begin position="69"/>
        <end position="93"/>
    </location>
</feature>
<dbReference type="GO" id="GO:0000329">
    <property type="term" value="C:fungal-type vacuole membrane"/>
    <property type="evidence" value="ECO:0007669"/>
    <property type="project" value="InterPro"/>
</dbReference>
<feature type="compositionally biased region" description="Low complexity" evidence="1">
    <location>
        <begin position="2349"/>
        <end position="2368"/>
    </location>
</feature>
<reference evidence="3" key="1">
    <citation type="submission" date="2020-11" db="EMBL/GenBank/DDBJ databases">
        <authorList>
            <consortium name="DOE Joint Genome Institute"/>
            <person name="Ahrendt S."/>
            <person name="Riley R."/>
            <person name="Andreopoulos W."/>
            <person name="Labutti K."/>
            <person name="Pangilinan J."/>
            <person name="Ruiz-Duenas F.J."/>
            <person name="Barrasa J.M."/>
            <person name="Sanchez-Garcia M."/>
            <person name="Camarero S."/>
            <person name="Miyauchi S."/>
            <person name="Serrano A."/>
            <person name="Linde D."/>
            <person name="Babiker R."/>
            <person name="Drula E."/>
            <person name="Ayuso-Fernandez I."/>
            <person name="Pacheco R."/>
            <person name="Padilla G."/>
            <person name="Ferreira P."/>
            <person name="Barriuso J."/>
            <person name="Kellner H."/>
            <person name="Castanera R."/>
            <person name="Alfaro M."/>
            <person name="Ramirez L."/>
            <person name="Pisabarro A.G."/>
            <person name="Kuo A."/>
            <person name="Tritt A."/>
            <person name="Lipzen A."/>
            <person name="He G."/>
            <person name="Yan M."/>
            <person name="Ng V."/>
            <person name="Cullen D."/>
            <person name="Martin F."/>
            <person name="Rosso M.-N."/>
            <person name="Henrissat B."/>
            <person name="Hibbett D."/>
            <person name="Martinez A.T."/>
            <person name="Grigoriev I.V."/>
        </authorList>
    </citation>
    <scope>NUCLEOTIDE SEQUENCE</scope>
    <source>
        <strain evidence="3">CIRM-BRFM 674</strain>
    </source>
</reference>
<evidence type="ECO:0000313" key="4">
    <source>
        <dbReference type="Proteomes" id="UP000807469"/>
    </source>
</evidence>
<dbReference type="InterPro" id="IPR022185">
    <property type="entry name" value="DUF3712"/>
</dbReference>
<evidence type="ECO:0000256" key="2">
    <source>
        <dbReference type="SAM" id="Phobius"/>
    </source>
</evidence>
<dbReference type="Proteomes" id="UP000807469">
    <property type="component" value="Unassembled WGS sequence"/>
</dbReference>